<feature type="region of interest" description="Disordered" evidence="1">
    <location>
        <begin position="1"/>
        <end position="56"/>
    </location>
</feature>
<evidence type="ECO:0000313" key="3">
    <source>
        <dbReference type="RefSeq" id="XP_039119164.1"/>
    </source>
</evidence>
<dbReference type="Proteomes" id="UP001515500">
    <property type="component" value="Unplaced"/>
</dbReference>
<evidence type="ECO:0000313" key="2">
    <source>
        <dbReference type="Proteomes" id="UP001515500"/>
    </source>
</evidence>
<gene>
    <name evidence="3" type="primary">LOC120255396</name>
</gene>
<keyword evidence="2" id="KW-1185">Reference proteome</keyword>
<proteinExistence type="predicted"/>
<evidence type="ECO:0000256" key="1">
    <source>
        <dbReference type="SAM" id="MobiDB-lite"/>
    </source>
</evidence>
<name>A0AB40AWP6_DIOCR</name>
<dbReference type="GeneID" id="120255396"/>
<feature type="compositionally biased region" description="Pro residues" evidence="1">
    <location>
        <begin position="25"/>
        <end position="43"/>
    </location>
</feature>
<reference evidence="3" key="1">
    <citation type="submission" date="2025-08" db="UniProtKB">
        <authorList>
            <consortium name="RefSeq"/>
        </authorList>
    </citation>
    <scope>IDENTIFICATION</scope>
</reference>
<sequence>MITLLPRHTSASAPPPSTRLGLRRPLPPSTSPSASPPLMPLPPTSSRSSSLLSPNPFPSTLRGETSELVLQVYTLDLSLLIIFRTVEARIVVVGISTICSQKENHNQLEHGQEVEELSNVSDYVCHYLHAHFWNSLWLDFVNSLFVFILAIVAL</sequence>
<dbReference type="RefSeq" id="XP_039119164.1">
    <property type="nucleotide sequence ID" value="XM_039263230.1"/>
</dbReference>
<organism evidence="2 3">
    <name type="scientific">Dioscorea cayennensis subsp. rotundata</name>
    <name type="common">White Guinea yam</name>
    <name type="synonym">Dioscorea rotundata</name>
    <dbReference type="NCBI Taxonomy" id="55577"/>
    <lineage>
        <taxon>Eukaryota</taxon>
        <taxon>Viridiplantae</taxon>
        <taxon>Streptophyta</taxon>
        <taxon>Embryophyta</taxon>
        <taxon>Tracheophyta</taxon>
        <taxon>Spermatophyta</taxon>
        <taxon>Magnoliopsida</taxon>
        <taxon>Liliopsida</taxon>
        <taxon>Dioscoreales</taxon>
        <taxon>Dioscoreaceae</taxon>
        <taxon>Dioscorea</taxon>
    </lineage>
</organism>
<feature type="compositionally biased region" description="Low complexity" evidence="1">
    <location>
        <begin position="44"/>
        <end position="56"/>
    </location>
</feature>
<accession>A0AB40AWP6</accession>
<protein>
    <submittedName>
        <fullName evidence="3">Uncharacterized protein LOC120255396 isoform X1</fullName>
    </submittedName>
</protein>
<dbReference type="AlphaFoldDB" id="A0AB40AWP6"/>